<dbReference type="KEGG" id="btur:DB313_05345"/>
<reference evidence="1 2" key="1">
    <citation type="journal article" date="2018" name="Infect. Genet. Evol.">
        <title>Genome-wide analysis of Borrelia turcica and 'Candidatus Borrelia tachyglossi' shows relapsing fever-like genomes with unique genomic links to Lyme disease Borrelia.</title>
        <authorList>
            <person name="Gofton A.W."/>
            <person name="Margos G."/>
            <person name="Fingerle V."/>
            <person name="Hepner S."/>
            <person name="Loh S.M."/>
            <person name="Ryan U."/>
            <person name="Irwin P."/>
            <person name="Oskam C.L."/>
        </authorList>
    </citation>
    <scope>NUCLEOTIDE SEQUENCE [LARGE SCALE GENOMIC DNA]</scope>
    <source>
        <strain evidence="1 2">IST7</strain>
        <plasmid evidence="1">lp32-A</plasmid>
    </source>
</reference>
<protein>
    <submittedName>
        <fullName evidence="1">Uncharacterized protein</fullName>
    </submittedName>
</protein>
<name>A0A386PPI1_9SPIR</name>
<proteinExistence type="predicted"/>
<evidence type="ECO:0000313" key="1">
    <source>
        <dbReference type="EMBL" id="AYE36925.1"/>
    </source>
</evidence>
<geneLocation type="plasmid" evidence="2">
    <name>lp32-a</name>
</geneLocation>
<gene>
    <name evidence="1" type="ORF">DB313_05345</name>
</gene>
<keyword evidence="1" id="KW-0614">Plasmid</keyword>
<dbReference type="Proteomes" id="UP000275571">
    <property type="component" value="Plasmid lp32-A"/>
</dbReference>
<sequence length="69" mass="7824">MPYESFTLDKSKLNQDLLKIINPQGSDQKTIILIAKKGISMLHINKANDNLFIRDDSTHILILNSKDSL</sequence>
<dbReference type="AlphaFoldDB" id="A0A386PPI1"/>
<keyword evidence="2" id="KW-1185">Reference proteome</keyword>
<evidence type="ECO:0000313" key="2">
    <source>
        <dbReference type="Proteomes" id="UP000275571"/>
    </source>
</evidence>
<organism evidence="1 2">
    <name type="scientific">Borrelia turcica IST7</name>
    <dbReference type="NCBI Taxonomy" id="1104446"/>
    <lineage>
        <taxon>Bacteria</taxon>
        <taxon>Pseudomonadati</taxon>
        <taxon>Spirochaetota</taxon>
        <taxon>Spirochaetia</taxon>
        <taxon>Spirochaetales</taxon>
        <taxon>Borreliaceae</taxon>
        <taxon>Borrelia</taxon>
    </lineage>
</organism>
<dbReference type="EMBL" id="CP028886">
    <property type="protein sequence ID" value="AYE36925.1"/>
    <property type="molecule type" value="Genomic_DNA"/>
</dbReference>
<accession>A0A386PPI1</accession>